<protein>
    <submittedName>
        <fullName evidence="1">Uncharacterized protein</fullName>
    </submittedName>
</protein>
<dbReference type="KEGG" id="csr:Cspa_c57150"/>
<organism evidence="1 2">
    <name type="scientific">Clostridium saccharoperbutylacetonicum N1-4(HMT)</name>
    <dbReference type="NCBI Taxonomy" id="931276"/>
    <lineage>
        <taxon>Bacteria</taxon>
        <taxon>Bacillati</taxon>
        <taxon>Bacillota</taxon>
        <taxon>Clostridia</taxon>
        <taxon>Eubacteriales</taxon>
        <taxon>Clostridiaceae</taxon>
        <taxon>Clostridium</taxon>
    </lineage>
</organism>
<accession>M1M1F9</accession>
<dbReference type="EMBL" id="CP004121">
    <property type="protein sequence ID" value="AGF59440.1"/>
    <property type="molecule type" value="Genomic_DNA"/>
</dbReference>
<gene>
    <name evidence="1" type="ORF">Cspa_c57150</name>
</gene>
<sequence length="201" mass="22884">MFNYDDLNLLTKEAQKKIITQTFDQISLQTHQPHSLQSIISENREIGIAARMSSRPLNFTCYSLVDNNITSTGKEKFYTGKEIADIFINSFKKYGETFYPITGSIIKLMAKHLILFVKNEYKYIPYAQFNIAESIETSGLSLDQAKSIVDLNPIMNSKYKTLLRINQLKTENLPTTYLGNTSGEDIYNRAFKGSSPNIVII</sequence>
<dbReference type="HOGENOM" id="CLU_1358486_0_0_9"/>
<keyword evidence="2" id="KW-1185">Reference proteome</keyword>
<dbReference type="Proteomes" id="UP000011728">
    <property type="component" value="Chromosome"/>
</dbReference>
<evidence type="ECO:0000313" key="1">
    <source>
        <dbReference type="EMBL" id="AGF59440.1"/>
    </source>
</evidence>
<proteinExistence type="predicted"/>
<evidence type="ECO:0000313" key="2">
    <source>
        <dbReference type="Proteomes" id="UP000011728"/>
    </source>
</evidence>
<dbReference type="PATRIC" id="fig|931276.5.peg.5761"/>
<dbReference type="OrthoDB" id="9990980at2"/>
<reference evidence="1 2" key="1">
    <citation type="submission" date="2013-02" db="EMBL/GenBank/DDBJ databases">
        <title>Genome sequence of Clostridium saccharoperbutylacetonicum N1-4(HMT).</title>
        <authorList>
            <person name="Poehlein A."/>
            <person name="Daniel R."/>
        </authorList>
    </citation>
    <scope>NUCLEOTIDE SEQUENCE [LARGE SCALE GENOMIC DNA]</scope>
    <source>
        <strain evidence="2">N1-4(HMT)</strain>
    </source>
</reference>
<dbReference type="RefSeq" id="WP_015395747.1">
    <property type="nucleotide sequence ID" value="NC_020291.1"/>
</dbReference>
<dbReference type="AlphaFoldDB" id="M1M1F9"/>
<name>M1M1F9_9CLOT</name>